<dbReference type="EMBL" id="CP108036">
    <property type="protein sequence ID" value="WUN83360.1"/>
    <property type="molecule type" value="Genomic_DNA"/>
</dbReference>
<name>A0ABZ1QL66_9ACTN</name>
<accession>A0ABZ1QL66</accession>
<protein>
    <submittedName>
        <fullName evidence="1">Uncharacterized protein</fullName>
    </submittedName>
</protein>
<dbReference type="Proteomes" id="UP001432312">
    <property type="component" value="Chromosome"/>
</dbReference>
<evidence type="ECO:0000313" key="1">
    <source>
        <dbReference type="EMBL" id="WUN83360.1"/>
    </source>
</evidence>
<sequence>MVRNLKDSGSSCVGVRLAGLARPDVREIRVERRWAGTERVATIAGREPGPTPAAAGDGGPRLVVVFGSPDRPVVDLSYTAGGEHQSLRTTFKHVNDETDGGEPHA</sequence>
<gene>
    <name evidence="1" type="ORF">OHA91_35490</name>
</gene>
<proteinExistence type="predicted"/>
<reference evidence="1" key="1">
    <citation type="submission" date="2022-10" db="EMBL/GenBank/DDBJ databases">
        <title>The complete genomes of actinobacterial strains from the NBC collection.</title>
        <authorList>
            <person name="Joergensen T.S."/>
            <person name="Alvarez Arevalo M."/>
            <person name="Sterndorff E.B."/>
            <person name="Faurdal D."/>
            <person name="Vuksanovic O."/>
            <person name="Mourched A.-S."/>
            <person name="Charusanti P."/>
            <person name="Shaw S."/>
            <person name="Blin K."/>
            <person name="Weber T."/>
        </authorList>
    </citation>
    <scope>NUCLEOTIDE SEQUENCE</scope>
    <source>
        <strain evidence="1">NBC_00303</strain>
    </source>
</reference>
<organism evidence="1 2">
    <name type="scientific">Streptomyces erythrochromogenes</name>
    <dbReference type="NCBI Taxonomy" id="285574"/>
    <lineage>
        <taxon>Bacteria</taxon>
        <taxon>Bacillati</taxon>
        <taxon>Actinomycetota</taxon>
        <taxon>Actinomycetes</taxon>
        <taxon>Kitasatosporales</taxon>
        <taxon>Streptomycetaceae</taxon>
        <taxon>Streptomyces</taxon>
    </lineage>
</organism>
<dbReference type="RefSeq" id="WP_328740724.1">
    <property type="nucleotide sequence ID" value="NZ_CP108036.1"/>
</dbReference>
<dbReference type="GeneID" id="95501469"/>
<evidence type="ECO:0000313" key="2">
    <source>
        <dbReference type="Proteomes" id="UP001432312"/>
    </source>
</evidence>
<keyword evidence="2" id="KW-1185">Reference proteome</keyword>